<reference evidence="3 4" key="1">
    <citation type="submission" date="2019-08" db="EMBL/GenBank/DDBJ databases">
        <title>Pelomicrobium methylotrophicum gen. nov., sp. nov. a moderately thermophilic, facultatively anaerobic, lithoautotrophic and methylotrophic bacterium isolated from a terrestrial mud volcano.</title>
        <authorList>
            <person name="Slobodkina G.B."/>
            <person name="Merkel A.Y."/>
            <person name="Slobodkin A.I."/>
        </authorList>
    </citation>
    <scope>NUCLEOTIDE SEQUENCE [LARGE SCALE GENOMIC DNA]</scope>
    <source>
        <strain evidence="3 4">SM250</strain>
    </source>
</reference>
<comment type="function">
    <text evidence="2">Antitoxin component of a type II toxin-antitoxin (TA) system.</text>
</comment>
<dbReference type="InterPro" id="IPR006442">
    <property type="entry name" value="Antitoxin_Phd/YefM"/>
</dbReference>
<sequence>MRTVNIHEAKTHLSRLVEAAAEGEEIVIAKAGRPVARLVPAVRPVRRRRLGWFRGRFTVPEDFDAPLPEDVLAGFEGADADAPAR</sequence>
<evidence type="ECO:0000313" key="4">
    <source>
        <dbReference type="Proteomes" id="UP000321201"/>
    </source>
</evidence>
<dbReference type="Gene3D" id="3.40.1620.10">
    <property type="entry name" value="YefM-like domain"/>
    <property type="match status" value="1"/>
</dbReference>
<evidence type="ECO:0000256" key="1">
    <source>
        <dbReference type="ARBA" id="ARBA00009981"/>
    </source>
</evidence>
<name>A0A5C7EHX5_9PROT</name>
<dbReference type="PANTHER" id="PTHR35377">
    <property type="entry name" value="ANTITOXIN VAPB49-RELATED-RELATED"/>
    <property type="match status" value="1"/>
</dbReference>
<organism evidence="3 4">
    <name type="scientific">Pelomicrobium methylotrophicum</name>
    <dbReference type="NCBI Taxonomy" id="2602750"/>
    <lineage>
        <taxon>Bacteria</taxon>
        <taxon>Pseudomonadati</taxon>
        <taxon>Pseudomonadota</taxon>
        <taxon>Hydrogenophilia</taxon>
        <taxon>Hydrogenophilia incertae sedis</taxon>
        <taxon>Pelomicrobium</taxon>
    </lineage>
</organism>
<protein>
    <recommendedName>
        <fullName evidence="2">Antitoxin</fullName>
    </recommendedName>
</protein>
<dbReference type="InterPro" id="IPR051416">
    <property type="entry name" value="phD-YefM_TA_antitoxins"/>
</dbReference>
<dbReference type="InParanoid" id="A0A5C7EHX5"/>
<evidence type="ECO:0000256" key="2">
    <source>
        <dbReference type="RuleBase" id="RU362080"/>
    </source>
</evidence>
<accession>A0A5C7EHX5</accession>
<dbReference type="Pfam" id="PF02604">
    <property type="entry name" value="PhdYeFM_antitox"/>
    <property type="match status" value="1"/>
</dbReference>
<dbReference type="AlphaFoldDB" id="A0A5C7EHX5"/>
<proteinExistence type="inferred from homology"/>
<comment type="caution">
    <text evidence="3">The sequence shown here is derived from an EMBL/GenBank/DDBJ whole genome shotgun (WGS) entry which is preliminary data.</text>
</comment>
<dbReference type="RefSeq" id="WP_147799829.1">
    <property type="nucleotide sequence ID" value="NZ_VPFL01000010.1"/>
</dbReference>
<dbReference type="InterPro" id="IPR036165">
    <property type="entry name" value="YefM-like_sf"/>
</dbReference>
<dbReference type="EMBL" id="VPFL01000010">
    <property type="protein sequence ID" value="TXF11866.1"/>
    <property type="molecule type" value="Genomic_DNA"/>
</dbReference>
<gene>
    <name evidence="3" type="ORF">FR698_08815</name>
</gene>
<dbReference type="NCBIfam" id="TIGR01552">
    <property type="entry name" value="phd_fam"/>
    <property type="match status" value="1"/>
</dbReference>
<dbReference type="SUPFAM" id="SSF143120">
    <property type="entry name" value="YefM-like"/>
    <property type="match status" value="1"/>
</dbReference>
<comment type="similarity">
    <text evidence="1 2">Belongs to the phD/YefM antitoxin family.</text>
</comment>
<keyword evidence="4" id="KW-1185">Reference proteome</keyword>
<dbReference type="Proteomes" id="UP000321201">
    <property type="component" value="Unassembled WGS sequence"/>
</dbReference>
<evidence type="ECO:0000313" key="3">
    <source>
        <dbReference type="EMBL" id="TXF11866.1"/>
    </source>
</evidence>